<dbReference type="GO" id="GO:0003677">
    <property type="term" value="F:DNA binding"/>
    <property type="evidence" value="ECO:0007669"/>
    <property type="project" value="UniProtKB-KW"/>
</dbReference>
<dbReference type="InterPro" id="IPR036388">
    <property type="entry name" value="WH-like_DNA-bd_sf"/>
</dbReference>
<sequence length="147" mass="16353">MTDQPRLSLHLDDQLCFALYSASHLMTRAYRPMLTALGLTYPQYLALLVLWEADDLTVGALGERLFLDSGTLTPLLKRLEAQGLIERRRDPADERQVRIRLTEAGRALEAEARRHYEAMVCGLGVSGDEVKALRAAVAAFRTRLAAG</sequence>
<keyword evidence="5" id="KW-0804">Transcription</keyword>
<dbReference type="InterPro" id="IPR036390">
    <property type="entry name" value="WH_DNA-bd_sf"/>
</dbReference>
<dbReference type="FunFam" id="1.10.10.10:FF:000163">
    <property type="entry name" value="MarR family transcriptional regulator"/>
    <property type="match status" value="1"/>
</dbReference>
<evidence type="ECO:0000256" key="3">
    <source>
        <dbReference type="ARBA" id="ARBA00023015"/>
    </source>
</evidence>
<protein>
    <submittedName>
        <fullName evidence="7">MarR family transcriptional regulator</fullName>
    </submittedName>
</protein>
<comment type="caution">
    <text evidence="7">The sequence shown here is derived from an EMBL/GenBank/DDBJ whole genome shotgun (WGS) entry which is preliminary data.</text>
</comment>
<dbReference type="PRINTS" id="PR00598">
    <property type="entry name" value="HTHMARR"/>
</dbReference>
<dbReference type="OrthoDB" id="9806864at2"/>
<dbReference type="GO" id="GO:0006950">
    <property type="term" value="P:response to stress"/>
    <property type="evidence" value="ECO:0007669"/>
    <property type="project" value="TreeGrafter"/>
</dbReference>
<dbReference type="Pfam" id="PF22381">
    <property type="entry name" value="Staph_reg_Sar_Rot"/>
    <property type="match status" value="1"/>
</dbReference>
<evidence type="ECO:0000256" key="1">
    <source>
        <dbReference type="ARBA" id="ARBA00004496"/>
    </source>
</evidence>
<dbReference type="AlphaFoldDB" id="A0A317E1M6"/>
<dbReference type="PANTHER" id="PTHR33164:SF5">
    <property type="entry name" value="ORGANIC HYDROPEROXIDE RESISTANCE TRANSCRIPTIONAL REGULATOR"/>
    <property type="match status" value="1"/>
</dbReference>
<dbReference type="EMBL" id="QGLF01000003">
    <property type="protein sequence ID" value="PWR20551.1"/>
    <property type="molecule type" value="Genomic_DNA"/>
</dbReference>
<name>A0A317E1M6_9PROT</name>
<dbReference type="SMART" id="SM00347">
    <property type="entry name" value="HTH_MARR"/>
    <property type="match status" value="1"/>
</dbReference>
<dbReference type="GO" id="GO:0005737">
    <property type="term" value="C:cytoplasm"/>
    <property type="evidence" value="ECO:0007669"/>
    <property type="project" value="UniProtKB-SubCell"/>
</dbReference>
<evidence type="ECO:0000259" key="6">
    <source>
        <dbReference type="PROSITE" id="PS50995"/>
    </source>
</evidence>
<gene>
    <name evidence="7" type="ORF">DKG75_11120</name>
</gene>
<dbReference type="RefSeq" id="WP_109921195.1">
    <property type="nucleotide sequence ID" value="NZ_QGLF01000003.1"/>
</dbReference>
<keyword evidence="4" id="KW-0238">DNA-binding</keyword>
<dbReference type="Proteomes" id="UP000246077">
    <property type="component" value="Unassembled WGS sequence"/>
</dbReference>
<reference evidence="8" key="1">
    <citation type="submission" date="2018-05" db="EMBL/GenBank/DDBJ databases">
        <title>Zavarzinia sp. HR-AS.</title>
        <authorList>
            <person name="Lee Y."/>
            <person name="Jeon C.O."/>
        </authorList>
    </citation>
    <scope>NUCLEOTIDE SEQUENCE [LARGE SCALE GENOMIC DNA]</scope>
    <source>
        <strain evidence="8">DSM 1231</strain>
    </source>
</reference>
<organism evidence="7 8">
    <name type="scientific">Zavarzinia compransoris</name>
    <dbReference type="NCBI Taxonomy" id="1264899"/>
    <lineage>
        <taxon>Bacteria</taxon>
        <taxon>Pseudomonadati</taxon>
        <taxon>Pseudomonadota</taxon>
        <taxon>Alphaproteobacteria</taxon>
        <taxon>Rhodospirillales</taxon>
        <taxon>Zavarziniaceae</taxon>
        <taxon>Zavarzinia</taxon>
    </lineage>
</organism>
<evidence type="ECO:0000256" key="4">
    <source>
        <dbReference type="ARBA" id="ARBA00023125"/>
    </source>
</evidence>
<keyword evidence="2" id="KW-0963">Cytoplasm</keyword>
<keyword evidence="8" id="KW-1185">Reference proteome</keyword>
<proteinExistence type="predicted"/>
<keyword evidence="3" id="KW-0805">Transcription regulation</keyword>
<dbReference type="InterPro" id="IPR039422">
    <property type="entry name" value="MarR/SlyA-like"/>
</dbReference>
<dbReference type="Gene3D" id="1.10.10.10">
    <property type="entry name" value="Winged helix-like DNA-binding domain superfamily/Winged helix DNA-binding domain"/>
    <property type="match status" value="1"/>
</dbReference>
<accession>A0A317E1M6</accession>
<comment type="subcellular location">
    <subcellularLocation>
        <location evidence="1">Cytoplasm</location>
    </subcellularLocation>
</comment>
<dbReference type="GO" id="GO:0003700">
    <property type="term" value="F:DNA-binding transcription factor activity"/>
    <property type="evidence" value="ECO:0007669"/>
    <property type="project" value="InterPro"/>
</dbReference>
<evidence type="ECO:0000313" key="7">
    <source>
        <dbReference type="EMBL" id="PWR20551.1"/>
    </source>
</evidence>
<dbReference type="InterPro" id="IPR055166">
    <property type="entry name" value="Transc_reg_Sar_Rot_HTH"/>
</dbReference>
<dbReference type="PANTHER" id="PTHR33164">
    <property type="entry name" value="TRANSCRIPTIONAL REGULATOR, MARR FAMILY"/>
    <property type="match status" value="1"/>
</dbReference>
<evidence type="ECO:0000256" key="5">
    <source>
        <dbReference type="ARBA" id="ARBA00023163"/>
    </source>
</evidence>
<dbReference type="PROSITE" id="PS50995">
    <property type="entry name" value="HTH_MARR_2"/>
    <property type="match status" value="1"/>
</dbReference>
<evidence type="ECO:0000313" key="8">
    <source>
        <dbReference type="Proteomes" id="UP000246077"/>
    </source>
</evidence>
<dbReference type="InterPro" id="IPR000835">
    <property type="entry name" value="HTH_MarR-typ"/>
</dbReference>
<evidence type="ECO:0000256" key="2">
    <source>
        <dbReference type="ARBA" id="ARBA00022490"/>
    </source>
</evidence>
<dbReference type="SUPFAM" id="SSF46785">
    <property type="entry name" value="Winged helix' DNA-binding domain"/>
    <property type="match status" value="1"/>
</dbReference>
<feature type="domain" description="HTH marR-type" evidence="6">
    <location>
        <begin position="12"/>
        <end position="142"/>
    </location>
</feature>